<evidence type="ECO:0000256" key="4">
    <source>
        <dbReference type="ARBA" id="ARBA00022984"/>
    </source>
</evidence>
<dbReference type="FunFam" id="3.40.50.1860:FF:000002">
    <property type="entry name" value="Glutamate racemase"/>
    <property type="match status" value="1"/>
</dbReference>
<dbReference type="InterPro" id="IPR001920">
    <property type="entry name" value="Asp/Glu_race"/>
</dbReference>
<dbReference type="SUPFAM" id="SSF53681">
    <property type="entry name" value="Aspartate/glutamate racemase"/>
    <property type="match status" value="2"/>
</dbReference>
<keyword evidence="6 8" id="KW-0961">Cell wall biogenesis/degradation</keyword>
<dbReference type="PANTHER" id="PTHR21198">
    <property type="entry name" value="GLUTAMATE RACEMASE"/>
    <property type="match status" value="1"/>
</dbReference>
<evidence type="ECO:0000256" key="7">
    <source>
        <dbReference type="ARBA" id="ARBA00070053"/>
    </source>
</evidence>
<comment type="pathway">
    <text evidence="8">Cell wall biogenesis; peptidoglycan biosynthesis.</text>
</comment>
<accession>A0A832ML59</accession>
<evidence type="ECO:0000313" key="9">
    <source>
        <dbReference type="EMBL" id="HGZ44452.1"/>
    </source>
</evidence>
<organism evidence="9">
    <name type="scientific">Eiseniibacteriota bacterium</name>
    <dbReference type="NCBI Taxonomy" id="2212470"/>
    <lineage>
        <taxon>Bacteria</taxon>
        <taxon>Candidatus Eiseniibacteriota</taxon>
    </lineage>
</organism>
<proteinExistence type="inferred from homology"/>
<keyword evidence="5 8" id="KW-0413">Isomerase</keyword>
<protein>
    <recommendedName>
        <fullName evidence="7 8">Glutamate racemase</fullName>
        <ecNumber evidence="2 8">5.1.1.3</ecNumber>
    </recommendedName>
</protein>
<dbReference type="Gene3D" id="3.40.50.1860">
    <property type="match status" value="2"/>
</dbReference>
<comment type="caution">
    <text evidence="8">Lacks conserved residue(s) required for the propagation of feature annotation.</text>
</comment>
<evidence type="ECO:0000256" key="6">
    <source>
        <dbReference type="ARBA" id="ARBA00023316"/>
    </source>
</evidence>
<feature type="binding site" evidence="8">
    <location>
        <begin position="197"/>
        <end position="198"/>
    </location>
    <ligand>
        <name>substrate</name>
    </ligand>
</feature>
<keyword evidence="4 8" id="KW-0573">Peptidoglycan synthesis</keyword>
<gene>
    <name evidence="8" type="primary">murI</name>
    <name evidence="9" type="ORF">ENR23_13735</name>
</gene>
<name>A0A832ML59_UNCEI</name>
<dbReference type="GO" id="GO:0009252">
    <property type="term" value="P:peptidoglycan biosynthetic process"/>
    <property type="evidence" value="ECO:0007669"/>
    <property type="project" value="UniProtKB-UniRule"/>
</dbReference>
<feature type="active site" description="Proton donor/acceptor" evidence="8">
    <location>
        <position position="196"/>
    </location>
</feature>
<dbReference type="EMBL" id="DSQF01000028">
    <property type="protein sequence ID" value="HGZ44452.1"/>
    <property type="molecule type" value="Genomic_DNA"/>
</dbReference>
<dbReference type="InterPro" id="IPR015942">
    <property type="entry name" value="Asp/Glu/hydantoin_racemase"/>
</dbReference>
<sequence length="292" mass="31035">MALNPGGPLPASHDRRPIGVFDSGLGGLTAVREILRALPGESVVYFGDTARVPYGNKSRETVTRFALEIAHFLVRQNIKCLLVACATASSHALEALRRSFDIPVLGVIEPAVETAVRASPHGRIGVIGTLGTVGSGAYPAAIARRAPAAHVISRACPLFVPLIEEGWLDHPVTRGVAEEYLAELRGAALESLILGCTHYPLIAPLLGGLLGPGVTLVDSGAEAVRSLASLLAERGQTASGSPEHHFYISDEPRNFTRVAQAFLGRELPPVTVVDQTDLPWFERLPVRGTEAR</sequence>
<comment type="catalytic activity">
    <reaction evidence="1 8">
        <text>L-glutamate = D-glutamate</text>
        <dbReference type="Rhea" id="RHEA:12813"/>
        <dbReference type="ChEBI" id="CHEBI:29985"/>
        <dbReference type="ChEBI" id="CHEBI:29986"/>
        <dbReference type="EC" id="5.1.1.3"/>
    </reaction>
</comment>
<dbReference type="Pfam" id="PF01177">
    <property type="entry name" value="Asp_Glu_race"/>
    <property type="match status" value="1"/>
</dbReference>
<dbReference type="InterPro" id="IPR004391">
    <property type="entry name" value="Glu_race"/>
</dbReference>
<feature type="binding site" evidence="8">
    <location>
        <begin position="22"/>
        <end position="23"/>
    </location>
    <ligand>
        <name>substrate</name>
    </ligand>
</feature>
<dbReference type="GO" id="GO:0008360">
    <property type="term" value="P:regulation of cell shape"/>
    <property type="evidence" value="ECO:0007669"/>
    <property type="project" value="UniProtKB-KW"/>
</dbReference>
<evidence type="ECO:0000256" key="2">
    <source>
        <dbReference type="ARBA" id="ARBA00013090"/>
    </source>
</evidence>
<dbReference type="AlphaFoldDB" id="A0A832ML59"/>
<comment type="similarity">
    <text evidence="8">Belongs to the aspartate/glutamate racemases family.</text>
</comment>
<evidence type="ECO:0000256" key="1">
    <source>
        <dbReference type="ARBA" id="ARBA00001602"/>
    </source>
</evidence>
<evidence type="ECO:0000256" key="5">
    <source>
        <dbReference type="ARBA" id="ARBA00023235"/>
    </source>
</evidence>
<dbReference type="EC" id="5.1.1.3" evidence="2 8"/>
<dbReference type="GO" id="GO:0071555">
    <property type="term" value="P:cell wall organization"/>
    <property type="evidence" value="ECO:0007669"/>
    <property type="project" value="UniProtKB-KW"/>
</dbReference>
<dbReference type="PANTHER" id="PTHR21198:SF2">
    <property type="entry name" value="GLUTAMATE RACEMASE"/>
    <property type="match status" value="1"/>
</dbReference>
<dbReference type="UniPathway" id="UPA00219"/>
<comment type="function">
    <text evidence="8">Provides the (R)-glutamate required for cell wall biosynthesis.</text>
</comment>
<dbReference type="NCBIfam" id="TIGR00067">
    <property type="entry name" value="glut_race"/>
    <property type="match status" value="1"/>
</dbReference>
<evidence type="ECO:0000256" key="8">
    <source>
        <dbReference type="HAMAP-Rule" id="MF_00258"/>
    </source>
</evidence>
<reference evidence="9" key="1">
    <citation type="journal article" date="2020" name="mSystems">
        <title>Genome- and Community-Level Interaction Insights into Carbon Utilization and Element Cycling Functions of Hydrothermarchaeota in Hydrothermal Sediment.</title>
        <authorList>
            <person name="Zhou Z."/>
            <person name="Liu Y."/>
            <person name="Xu W."/>
            <person name="Pan J."/>
            <person name="Luo Z.H."/>
            <person name="Li M."/>
        </authorList>
    </citation>
    <scope>NUCLEOTIDE SEQUENCE [LARGE SCALE GENOMIC DNA]</scope>
    <source>
        <strain evidence="9">SpSt-381</strain>
    </source>
</reference>
<keyword evidence="3 8" id="KW-0133">Cell shape</keyword>
<comment type="caution">
    <text evidence="9">The sequence shown here is derived from an EMBL/GenBank/DDBJ whole genome shotgun (WGS) entry which is preliminary data.</text>
</comment>
<feature type="active site" description="Proton donor/acceptor" evidence="8">
    <location>
        <position position="85"/>
    </location>
</feature>
<dbReference type="InterPro" id="IPR033134">
    <property type="entry name" value="Asp/Glu_racemase_AS_2"/>
</dbReference>
<dbReference type="PROSITE" id="PS00924">
    <property type="entry name" value="ASP_GLU_RACEMASE_2"/>
    <property type="match status" value="1"/>
</dbReference>
<dbReference type="HAMAP" id="MF_00258">
    <property type="entry name" value="Glu_racemase"/>
    <property type="match status" value="1"/>
</dbReference>
<dbReference type="GO" id="GO:0008881">
    <property type="term" value="F:glutamate racemase activity"/>
    <property type="evidence" value="ECO:0007669"/>
    <property type="project" value="UniProtKB-UniRule"/>
</dbReference>
<evidence type="ECO:0000256" key="3">
    <source>
        <dbReference type="ARBA" id="ARBA00022960"/>
    </source>
</evidence>
<feature type="binding site" evidence="8">
    <location>
        <begin position="54"/>
        <end position="55"/>
    </location>
    <ligand>
        <name>substrate</name>
    </ligand>
</feature>